<proteinExistence type="predicted"/>
<gene>
    <name evidence="1" type="ORF">S06H3_51068</name>
</gene>
<organism evidence="1">
    <name type="scientific">marine sediment metagenome</name>
    <dbReference type="NCBI Taxonomy" id="412755"/>
    <lineage>
        <taxon>unclassified sequences</taxon>
        <taxon>metagenomes</taxon>
        <taxon>ecological metagenomes</taxon>
    </lineage>
</organism>
<comment type="caution">
    <text evidence="1">The sequence shown here is derived from an EMBL/GenBank/DDBJ whole genome shotgun (WGS) entry which is preliminary data.</text>
</comment>
<dbReference type="EMBL" id="BARV01032383">
    <property type="protein sequence ID" value="GAI33766.1"/>
    <property type="molecule type" value="Genomic_DNA"/>
</dbReference>
<feature type="non-terminal residue" evidence="1">
    <location>
        <position position="98"/>
    </location>
</feature>
<dbReference type="AlphaFoldDB" id="X1NU68"/>
<accession>X1NU68</accession>
<sequence length="98" mass="11275">MTQHLKVKVGGEVEVVHRKTGKPIRTTREKVGDYECDECGAKHPVYITRPWKNYNPDNILRRQLSPPTDYYIPLYQSDEEVEKAQQQDIPVLAAPAPE</sequence>
<protein>
    <submittedName>
        <fullName evidence="1">Uncharacterized protein</fullName>
    </submittedName>
</protein>
<name>X1NU68_9ZZZZ</name>
<evidence type="ECO:0000313" key="1">
    <source>
        <dbReference type="EMBL" id="GAI33766.1"/>
    </source>
</evidence>
<reference evidence="1" key="1">
    <citation type="journal article" date="2014" name="Front. Microbiol.">
        <title>High frequency of phylogenetically diverse reductive dehalogenase-homologous genes in deep subseafloor sedimentary metagenomes.</title>
        <authorList>
            <person name="Kawai M."/>
            <person name="Futagami T."/>
            <person name="Toyoda A."/>
            <person name="Takaki Y."/>
            <person name="Nishi S."/>
            <person name="Hori S."/>
            <person name="Arai W."/>
            <person name="Tsubouchi T."/>
            <person name="Morono Y."/>
            <person name="Uchiyama I."/>
            <person name="Ito T."/>
            <person name="Fujiyama A."/>
            <person name="Inagaki F."/>
            <person name="Takami H."/>
        </authorList>
    </citation>
    <scope>NUCLEOTIDE SEQUENCE</scope>
    <source>
        <strain evidence="1">Expedition CK06-06</strain>
    </source>
</reference>